<dbReference type="AlphaFoldDB" id="A0A4Y2CAT2"/>
<name>A0A4Y2CAT2_ARAVE</name>
<reference evidence="2 3" key="1">
    <citation type="journal article" date="2019" name="Sci. Rep.">
        <title>Orb-weaving spider Araneus ventricosus genome elucidates the spidroin gene catalogue.</title>
        <authorList>
            <person name="Kono N."/>
            <person name="Nakamura H."/>
            <person name="Ohtoshi R."/>
            <person name="Moran D.A.P."/>
            <person name="Shinohara A."/>
            <person name="Yoshida Y."/>
            <person name="Fujiwara M."/>
            <person name="Mori M."/>
            <person name="Tomita M."/>
            <person name="Arakawa K."/>
        </authorList>
    </citation>
    <scope>NUCLEOTIDE SEQUENCE [LARGE SCALE GENOMIC DNA]</scope>
</reference>
<dbReference type="EMBL" id="BGPR01000162">
    <property type="protein sequence ID" value="GBM00908.1"/>
    <property type="molecule type" value="Genomic_DNA"/>
</dbReference>
<sequence length="94" mass="10391">MGKCKYVTKWQKGAIVFGRADGDTVSEVSGFVGVSLRTVQRVYKQCCNTRSRETRRQNCSWSEKDPALERPETSFTACESKSLPTPPGIAAVSE</sequence>
<evidence type="ECO:0000313" key="2">
    <source>
        <dbReference type="EMBL" id="GBM00908.1"/>
    </source>
</evidence>
<gene>
    <name evidence="2" type="ORF">AVEN_151370_1</name>
</gene>
<organism evidence="2 3">
    <name type="scientific">Araneus ventricosus</name>
    <name type="common">Orbweaver spider</name>
    <name type="synonym">Epeira ventricosa</name>
    <dbReference type="NCBI Taxonomy" id="182803"/>
    <lineage>
        <taxon>Eukaryota</taxon>
        <taxon>Metazoa</taxon>
        <taxon>Ecdysozoa</taxon>
        <taxon>Arthropoda</taxon>
        <taxon>Chelicerata</taxon>
        <taxon>Arachnida</taxon>
        <taxon>Araneae</taxon>
        <taxon>Araneomorphae</taxon>
        <taxon>Entelegynae</taxon>
        <taxon>Araneoidea</taxon>
        <taxon>Araneidae</taxon>
        <taxon>Araneus</taxon>
    </lineage>
</organism>
<feature type="region of interest" description="Disordered" evidence="1">
    <location>
        <begin position="70"/>
        <end position="94"/>
    </location>
</feature>
<keyword evidence="3" id="KW-1185">Reference proteome</keyword>
<evidence type="ECO:0000256" key="1">
    <source>
        <dbReference type="SAM" id="MobiDB-lite"/>
    </source>
</evidence>
<proteinExistence type="predicted"/>
<feature type="compositionally biased region" description="Polar residues" evidence="1">
    <location>
        <begin position="73"/>
        <end position="83"/>
    </location>
</feature>
<evidence type="ECO:0000313" key="3">
    <source>
        <dbReference type="Proteomes" id="UP000499080"/>
    </source>
</evidence>
<protein>
    <submittedName>
        <fullName evidence="2">Uncharacterized protein</fullName>
    </submittedName>
</protein>
<accession>A0A4Y2CAT2</accession>
<dbReference type="Proteomes" id="UP000499080">
    <property type="component" value="Unassembled WGS sequence"/>
</dbReference>
<comment type="caution">
    <text evidence="2">The sequence shown here is derived from an EMBL/GenBank/DDBJ whole genome shotgun (WGS) entry which is preliminary data.</text>
</comment>